<proteinExistence type="predicted"/>
<evidence type="ECO:0000259" key="1">
    <source>
        <dbReference type="Pfam" id="PF14436"/>
    </source>
</evidence>
<protein>
    <submittedName>
        <fullName evidence="2">EndoU domain-containing protein</fullName>
    </submittedName>
</protein>
<dbReference type="Pfam" id="PF14436">
    <property type="entry name" value="EndoU_bacteria"/>
    <property type="match status" value="1"/>
</dbReference>
<reference evidence="2" key="1">
    <citation type="submission" date="2021-01" db="EMBL/GenBank/DDBJ databases">
        <title>Fulvivirga kasyanovii gen. nov., sp nov., a novel member of the phylum Bacteroidetes isolated from seawater in a mussel farm.</title>
        <authorList>
            <person name="Zhao L.-H."/>
            <person name="Wang Z.-J."/>
        </authorList>
    </citation>
    <scope>NUCLEOTIDE SEQUENCE</scope>
    <source>
        <strain evidence="2">29W222</strain>
    </source>
</reference>
<dbReference type="InterPro" id="IPR029501">
    <property type="entry name" value="EndoU_bac"/>
</dbReference>
<organism evidence="2 3">
    <name type="scientific">Fulvivirga marina</name>
    <dbReference type="NCBI Taxonomy" id="2494733"/>
    <lineage>
        <taxon>Bacteria</taxon>
        <taxon>Pseudomonadati</taxon>
        <taxon>Bacteroidota</taxon>
        <taxon>Cytophagia</taxon>
        <taxon>Cytophagales</taxon>
        <taxon>Fulvivirgaceae</taxon>
        <taxon>Fulvivirga</taxon>
    </lineage>
</organism>
<evidence type="ECO:0000313" key="2">
    <source>
        <dbReference type="EMBL" id="MBL6449092.1"/>
    </source>
</evidence>
<accession>A0A937G1S2</accession>
<evidence type="ECO:0000313" key="3">
    <source>
        <dbReference type="Proteomes" id="UP000614216"/>
    </source>
</evidence>
<sequence length="195" mass="21495">MAEALAENADLADSWKKLDDLGDDVPDGWKRDPDYLKKLDDVVKNGPLNKHIFEGDVKPVIDPNTGLQKLAPDGTKMWSVSGAHSKDALDPNKLRIKGEITPVGNRYYKAKVEAKVEAFTGESYSPNDGWKVKSKESTFFPDSWSKEKVQAEMAYAFNNKTSLGGNKYQGTMSDGTNLTIYLDEAGNVSSAFPEI</sequence>
<name>A0A937G1S2_9BACT</name>
<dbReference type="RefSeq" id="WP_202858622.1">
    <property type="nucleotide sequence ID" value="NZ_JAEUGD010000066.1"/>
</dbReference>
<dbReference type="EMBL" id="JAEUGD010000066">
    <property type="protein sequence ID" value="MBL6449092.1"/>
    <property type="molecule type" value="Genomic_DNA"/>
</dbReference>
<dbReference type="Proteomes" id="UP000614216">
    <property type="component" value="Unassembled WGS sequence"/>
</dbReference>
<comment type="caution">
    <text evidence="2">The sequence shown here is derived from an EMBL/GenBank/DDBJ whole genome shotgun (WGS) entry which is preliminary data.</text>
</comment>
<dbReference type="AlphaFoldDB" id="A0A937G1S2"/>
<dbReference type="GO" id="GO:0004519">
    <property type="term" value="F:endonuclease activity"/>
    <property type="evidence" value="ECO:0007669"/>
    <property type="project" value="InterPro"/>
</dbReference>
<feature type="domain" description="Bacterial EndoU nuclease" evidence="1">
    <location>
        <begin position="50"/>
        <end position="194"/>
    </location>
</feature>
<gene>
    <name evidence="2" type="ORF">JMN32_22465</name>
</gene>
<keyword evidence="3" id="KW-1185">Reference proteome</keyword>